<feature type="transmembrane region" description="Helical" evidence="6">
    <location>
        <begin position="96"/>
        <end position="124"/>
    </location>
</feature>
<evidence type="ECO:0000256" key="6">
    <source>
        <dbReference type="SAM" id="Phobius"/>
    </source>
</evidence>
<evidence type="ECO:0000256" key="1">
    <source>
        <dbReference type="ARBA" id="ARBA00004651"/>
    </source>
</evidence>
<protein>
    <submittedName>
        <fullName evidence="7">APC family permease</fullName>
    </submittedName>
</protein>
<dbReference type="PIRSF" id="PIRSF006060">
    <property type="entry name" value="AA_transporter"/>
    <property type="match status" value="1"/>
</dbReference>
<dbReference type="PANTHER" id="PTHR42770">
    <property type="entry name" value="AMINO ACID TRANSPORTER-RELATED"/>
    <property type="match status" value="1"/>
</dbReference>
<dbReference type="PANTHER" id="PTHR42770:SF7">
    <property type="entry name" value="MEMBRANE PROTEIN"/>
    <property type="match status" value="1"/>
</dbReference>
<evidence type="ECO:0000256" key="2">
    <source>
        <dbReference type="ARBA" id="ARBA00022475"/>
    </source>
</evidence>
<evidence type="ECO:0000256" key="4">
    <source>
        <dbReference type="ARBA" id="ARBA00022989"/>
    </source>
</evidence>
<comment type="subcellular location">
    <subcellularLocation>
        <location evidence="1">Cell membrane</location>
        <topology evidence="1">Multi-pass membrane protein</topology>
    </subcellularLocation>
</comment>
<feature type="transmembrane region" description="Helical" evidence="6">
    <location>
        <begin position="457"/>
        <end position="478"/>
    </location>
</feature>
<keyword evidence="8" id="KW-1185">Reference proteome</keyword>
<gene>
    <name evidence="7" type="ORF">R0135_13600</name>
</gene>
<reference evidence="7 8" key="1">
    <citation type="submission" date="2023-10" db="EMBL/GenBank/DDBJ databases">
        <title>Two novel species belonging to the OM43/NOR5 clade.</title>
        <authorList>
            <person name="Park M."/>
        </authorList>
    </citation>
    <scope>NUCLEOTIDE SEQUENCE [LARGE SCALE GENOMIC DNA]</scope>
    <source>
        <strain evidence="7 8">IMCC43200</strain>
    </source>
</reference>
<keyword evidence="5 6" id="KW-0472">Membrane</keyword>
<evidence type="ECO:0000313" key="7">
    <source>
        <dbReference type="EMBL" id="WOJ92812.1"/>
    </source>
</evidence>
<feature type="transmembrane region" description="Helical" evidence="6">
    <location>
        <begin position="55"/>
        <end position="75"/>
    </location>
</feature>
<dbReference type="EMBL" id="CP136864">
    <property type="protein sequence ID" value="WOJ92812.1"/>
    <property type="molecule type" value="Genomic_DNA"/>
</dbReference>
<accession>A0ABZ0HZZ3</accession>
<feature type="transmembrane region" description="Helical" evidence="6">
    <location>
        <begin position="299"/>
        <end position="321"/>
    </location>
</feature>
<proteinExistence type="predicted"/>
<dbReference type="Gene3D" id="1.20.1740.10">
    <property type="entry name" value="Amino acid/polyamine transporter I"/>
    <property type="match status" value="1"/>
</dbReference>
<evidence type="ECO:0000256" key="5">
    <source>
        <dbReference type="ARBA" id="ARBA00023136"/>
    </source>
</evidence>
<dbReference type="RefSeq" id="WP_407347447.1">
    <property type="nucleotide sequence ID" value="NZ_CP136864.1"/>
</dbReference>
<name>A0ABZ0HZZ3_9GAMM</name>
<feature type="transmembrane region" description="Helical" evidence="6">
    <location>
        <begin position="428"/>
        <end position="445"/>
    </location>
</feature>
<keyword evidence="2" id="KW-1003">Cell membrane</keyword>
<organism evidence="7 8">
    <name type="scientific">Congregibacter variabilis</name>
    <dbReference type="NCBI Taxonomy" id="3081200"/>
    <lineage>
        <taxon>Bacteria</taxon>
        <taxon>Pseudomonadati</taxon>
        <taxon>Pseudomonadota</taxon>
        <taxon>Gammaproteobacteria</taxon>
        <taxon>Cellvibrionales</taxon>
        <taxon>Halieaceae</taxon>
        <taxon>Congregibacter</taxon>
    </lineage>
</organism>
<evidence type="ECO:0000313" key="8">
    <source>
        <dbReference type="Proteomes" id="UP001626537"/>
    </source>
</evidence>
<evidence type="ECO:0000256" key="3">
    <source>
        <dbReference type="ARBA" id="ARBA00022692"/>
    </source>
</evidence>
<keyword evidence="4 6" id="KW-1133">Transmembrane helix</keyword>
<feature type="transmembrane region" description="Helical" evidence="6">
    <location>
        <begin position="361"/>
        <end position="380"/>
    </location>
</feature>
<dbReference type="InterPro" id="IPR050367">
    <property type="entry name" value="APC_superfamily"/>
</dbReference>
<feature type="transmembrane region" description="Helical" evidence="6">
    <location>
        <begin position="253"/>
        <end position="279"/>
    </location>
</feature>
<keyword evidence="3 6" id="KW-0812">Transmembrane</keyword>
<feature type="transmembrane region" description="Helical" evidence="6">
    <location>
        <begin position="171"/>
        <end position="192"/>
    </location>
</feature>
<feature type="transmembrane region" description="Helical" evidence="6">
    <location>
        <begin position="20"/>
        <end position="43"/>
    </location>
</feature>
<feature type="transmembrane region" description="Helical" evidence="6">
    <location>
        <begin position="144"/>
        <end position="164"/>
    </location>
</feature>
<dbReference type="Proteomes" id="UP001626537">
    <property type="component" value="Chromosome"/>
</dbReference>
<feature type="transmembrane region" description="Helical" evidence="6">
    <location>
        <begin position="386"/>
        <end position="407"/>
    </location>
</feature>
<dbReference type="Pfam" id="PF13520">
    <property type="entry name" value="AA_permease_2"/>
    <property type="match status" value="1"/>
</dbReference>
<sequence length="500" mass="53783">MTEVDVQSPGNTGLRRELGLGALAATGICSMLGASVYVVPFMIQRNVPGIGSWVLPAFLFAALPAILAALAYAILASAMPRAGGSYLYASRGLSPYLGFVASFSQWFGLSIVIGVIAYIIVPFLRDIALALQWTDTAVLLDNGAVRVSLALAMLWSFVGTNLLGSRFYARTLIPLMLMMFSLGAIVVVAGFSHDSADFASGLLEREGRVLAQGTDSAFDLRTFLAAAAILFSSFIGFDSIAQAGGEARNPGRNLPLAIGIAMLSVGSFYFLFTSAVYHTVPWQFVADESLQRDVTAPGLLGYVLPGAWAVAIIAGAAIALLNDLPAMLLAVSRLMFAWAKDGIFPRALGTVHPRRHTPQTAIIVSGVMATMGILGSHFASDFFLGIDIMVTSMLVNFLLMCLTVITLPRRNPELAKRITVLSHRPSQLVLAWLGIFLLAGFLIIHTSKDLSTELSAWYFHSTPIWLIVMGIGSAIYFLERRKLKESGADLKQLFEQLPPE</sequence>
<dbReference type="InterPro" id="IPR002293">
    <property type="entry name" value="AA/rel_permease1"/>
</dbReference>
<feature type="transmembrane region" description="Helical" evidence="6">
    <location>
        <begin position="223"/>
        <end position="241"/>
    </location>
</feature>